<dbReference type="FunFam" id="3.10.490.20:FF:000004">
    <property type="entry name" value="Cytoplasmic dynein heavy chain 2"/>
    <property type="match status" value="1"/>
</dbReference>
<dbReference type="Pfam" id="PF01423">
    <property type="entry name" value="LSM"/>
    <property type="match status" value="1"/>
</dbReference>
<evidence type="ECO:0000313" key="1">
    <source>
        <dbReference type="EMBL" id="CAD7230033.1"/>
    </source>
</evidence>
<dbReference type="Gene3D" id="1.20.1270.280">
    <property type="match status" value="1"/>
</dbReference>
<dbReference type="GO" id="GO:0045505">
    <property type="term" value="F:dynein intermediate chain binding"/>
    <property type="evidence" value="ECO:0007669"/>
    <property type="project" value="InterPro"/>
</dbReference>
<dbReference type="InterPro" id="IPR041228">
    <property type="entry name" value="Dynein_C"/>
</dbReference>
<dbReference type="InterPro" id="IPR043160">
    <property type="entry name" value="Dynein_C_barrel"/>
</dbReference>
<dbReference type="OrthoDB" id="14187at2759"/>
<protein>
    <submittedName>
        <fullName evidence="1">Uncharacterized protein</fullName>
    </submittedName>
</protein>
<dbReference type="FunFam" id="1.20.1270.280:FF:000004">
    <property type="entry name" value="Cytoplasmic dynein heavy chain 2"/>
    <property type="match status" value="1"/>
</dbReference>
<dbReference type="Pfam" id="PF18199">
    <property type="entry name" value="Dynein_C"/>
    <property type="match status" value="1"/>
</dbReference>
<gene>
    <name evidence="1" type="ORF">CTOB1V02_LOCUS7897</name>
</gene>
<dbReference type="GO" id="GO:0007018">
    <property type="term" value="P:microtubule-based movement"/>
    <property type="evidence" value="ECO:0007669"/>
    <property type="project" value="InterPro"/>
</dbReference>
<dbReference type="InterPro" id="IPR026983">
    <property type="entry name" value="DHC"/>
</dbReference>
<sequence>MTISKNNKMMAHVNYRVRITLQDSRTFIGTFKAFDRHMNLILSECEEFRRVKAKAMHSPPNFELSWFRIGNSYLHPEKVPWEAISRLLSQCIYGGKIDNEFDQRLLASFLAKLFVPASFESHFPLGPPETELAMPEGIGRDQFLSWIEALGHRQTPAWLGLPTNAETVLLIERGHDMIGKLLKMQLLEDDEEDLAYEATPMAVPGAGETKTPEGRPSWMKTLAQTAEGWLGILPKEIPTLRRTAENIKDPLYRYFEREVNLAERLVTDIRRDLSDVLLIYQGTKKQTNYHRNLLTDLNRGIIPTSWRRYAFPPNFPVAPFVADLALRARQMEKLGHTSAEGGANALRTVSVWLGGLFNPEAYLTATRQSVAQANSWSLEELVLDMDVVEGAADSDGAFSVKGLKIQGAQWKDGALHLSSDIMTDIPQASFKWIRAPPGEPRPTSHAGKHLITLPVYLNSTRRELLFTVDLPIKTAPGGDGRAEEFTFYERGVALIASIALT</sequence>
<dbReference type="EMBL" id="OB662420">
    <property type="protein sequence ID" value="CAD7230033.1"/>
    <property type="molecule type" value="Genomic_DNA"/>
</dbReference>
<accession>A0A7R8WE72</accession>
<dbReference type="AlphaFoldDB" id="A0A7R8WE72"/>
<dbReference type="InterPro" id="IPR042219">
    <property type="entry name" value="AAA_lid_11_sf"/>
</dbReference>
<dbReference type="CDD" id="cd01717">
    <property type="entry name" value="Sm_B"/>
    <property type="match status" value="1"/>
</dbReference>
<dbReference type="GO" id="GO:0051959">
    <property type="term" value="F:dynein light intermediate chain binding"/>
    <property type="evidence" value="ECO:0007669"/>
    <property type="project" value="InterPro"/>
</dbReference>
<dbReference type="GO" id="GO:0030286">
    <property type="term" value="C:dynein complex"/>
    <property type="evidence" value="ECO:0007669"/>
    <property type="project" value="InterPro"/>
</dbReference>
<proteinExistence type="predicted"/>
<dbReference type="Pfam" id="PF18198">
    <property type="entry name" value="AAA_lid_11"/>
    <property type="match status" value="1"/>
</dbReference>
<reference evidence="1" key="1">
    <citation type="submission" date="2020-11" db="EMBL/GenBank/DDBJ databases">
        <authorList>
            <person name="Tran Van P."/>
        </authorList>
    </citation>
    <scope>NUCLEOTIDE SEQUENCE</scope>
</reference>
<dbReference type="PANTHER" id="PTHR45703">
    <property type="entry name" value="DYNEIN HEAVY CHAIN"/>
    <property type="match status" value="1"/>
</dbReference>
<dbReference type="Gene3D" id="3.10.490.20">
    <property type="match status" value="1"/>
</dbReference>
<organism evidence="1">
    <name type="scientific">Cyprideis torosa</name>
    <dbReference type="NCBI Taxonomy" id="163714"/>
    <lineage>
        <taxon>Eukaryota</taxon>
        <taxon>Metazoa</taxon>
        <taxon>Ecdysozoa</taxon>
        <taxon>Arthropoda</taxon>
        <taxon>Crustacea</taxon>
        <taxon>Oligostraca</taxon>
        <taxon>Ostracoda</taxon>
        <taxon>Podocopa</taxon>
        <taxon>Podocopida</taxon>
        <taxon>Cytherocopina</taxon>
        <taxon>Cytheroidea</taxon>
        <taxon>Cytherideidae</taxon>
        <taxon>Cyprideis</taxon>
    </lineage>
</organism>
<name>A0A7R8WE72_9CRUS</name>
<dbReference type="InterPro" id="IPR041658">
    <property type="entry name" value="AAA_lid_11"/>
</dbReference>
<dbReference type="InterPro" id="IPR001163">
    <property type="entry name" value="Sm_dom_euk/arc"/>
</dbReference>
<dbReference type="Gene3D" id="2.30.30.100">
    <property type="match status" value="1"/>
</dbReference>
<dbReference type="SUPFAM" id="SSF50182">
    <property type="entry name" value="Sm-like ribonucleoproteins"/>
    <property type="match status" value="1"/>
</dbReference>
<dbReference type="PANTHER" id="PTHR45703:SF36">
    <property type="entry name" value="DYNEIN HEAVY CHAIN, CYTOPLASMIC"/>
    <property type="match status" value="1"/>
</dbReference>
<dbReference type="Gene3D" id="1.10.8.720">
    <property type="entry name" value="Region D6 of dynein motor"/>
    <property type="match status" value="1"/>
</dbReference>
<dbReference type="SMART" id="SM00651">
    <property type="entry name" value="Sm"/>
    <property type="match status" value="1"/>
</dbReference>
<dbReference type="InterPro" id="IPR010920">
    <property type="entry name" value="LSM_dom_sf"/>
</dbReference>